<dbReference type="Gene3D" id="3.30.200.20">
    <property type="entry name" value="Phosphorylase Kinase, domain 1"/>
    <property type="match status" value="1"/>
</dbReference>
<comment type="caution">
    <text evidence="2">The sequence shown here is derived from an EMBL/GenBank/DDBJ whole genome shotgun (WGS) entry which is preliminary data.</text>
</comment>
<proteinExistence type="predicted"/>
<dbReference type="EMBL" id="CAMGYJ010000004">
    <property type="protein sequence ID" value="CAI0400352.1"/>
    <property type="molecule type" value="Genomic_DNA"/>
</dbReference>
<gene>
    <name evidence="1" type="ORF">LITE_LOCUS10720</name>
    <name evidence="2" type="ORF">LITE_LOCUS32523</name>
</gene>
<organism evidence="2 3">
    <name type="scientific">Linum tenue</name>
    <dbReference type="NCBI Taxonomy" id="586396"/>
    <lineage>
        <taxon>Eukaryota</taxon>
        <taxon>Viridiplantae</taxon>
        <taxon>Streptophyta</taxon>
        <taxon>Embryophyta</taxon>
        <taxon>Tracheophyta</taxon>
        <taxon>Spermatophyta</taxon>
        <taxon>Magnoliopsida</taxon>
        <taxon>eudicotyledons</taxon>
        <taxon>Gunneridae</taxon>
        <taxon>Pentapetalae</taxon>
        <taxon>rosids</taxon>
        <taxon>fabids</taxon>
        <taxon>Malpighiales</taxon>
        <taxon>Linaceae</taxon>
        <taxon>Linum</taxon>
    </lineage>
</organism>
<sequence>MEGHSVYPELPFFNLNDIRAATNNFSPANKLGRGGFGSVY</sequence>
<dbReference type="AlphaFoldDB" id="A0AAV0NBU3"/>
<dbReference type="EMBL" id="CAMGYJ010000008">
    <property type="protein sequence ID" value="CAI0455839.1"/>
    <property type="molecule type" value="Genomic_DNA"/>
</dbReference>
<reference evidence="2" key="1">
    <citation type="submission" date="2022-08" db="EMBL/GenBank/DDBJ databases">
        <authorList>
            <person name="Gutierrez-Valencia J."/>
        </authorList>
    </citation>
    <scope>NUCLEOTIDE SEQUENCE</scope>
</reference>
<evidence type="ECO:0000313" key="3">
    <source>
        <dbReference type="Proteomes" id="UP001154282"/>
    </source>
</evidence>
<evidence type="ECO:0000313" key="2">
    <source>
        <dbReference type="EMBL" id="CAI0455839.1"/>
    </source>
</evidence>
<dbReference type="Proteomes" id="UP001154282">
    <property type="component" value="Unassembled WGS sequence"/>
</dbReference>
<dbReference type="SUPFAM" id="SSF56112">
    <property type="entry name" value="Protein kinase-like (PK-like)"/>
    <property type="match status" value="1"/>
</dbReference>
<dbReference type="InterPro" id="IPR011009">
    <property type="entry name" value="Kinase-like_dom_sf"/>
</dbReference>
<evidence type="ECO:0000313" key="1">
    <source>
        <dbReference type="EMBL" id="CAI0400352.1"/>
    </source>
</evidence>
<protein>
    <submittedName>
        <fullName evidence="2">Uncharacterized protein</fullName>
    </submittedName>
</protein>
<name>A0AAV0NBU3_9ROSI</name>
<keyword evidence="3" id="KW-1185">Reference proteome</keyword>
<accession>A0AAV0NBU3</accession>